<dbReference type="PANTHER" id="PTHR13061">
    <property type="entry name" value="DYNACTIN SUBUNIT P25"/>
    <property type="match status" value="1"/>
</dbReference>
<dbReference type="Gene3D" id="2.160.10.10">
    <property type="entry name" value="Hexapeptide repeat proteins"/>
    <property type="match status" value="1"/>
</dbReference>
<dbReference type="SUPFAM" id="SSF51161">
    <property type="entry name" value="Trimeric LpxA-like enzymes"/>
    <property type="match status" value="1"/>
</dbReference>
<feature type="non-terminal residue" evidence="1">
    <location>
        <position position="166"/>
    </location>
</feature>
<dbReference type="CDD" id="cd04645">
    <property type="entry name" value="LbH_gamma_CA_like"/>
    <property type="match status" value="1"/>
</dbReference>
<name>A0A383DT09_9ZZZZ</name>
<dbReference type="PANTHER" id="PTHR13061:SF29">
    <property type="entry name" value="GAMMA CARBONIC ANHYDRASE-LIKE 1, MITOCHONDRIAL-RELATED"/>
    <property type="match status" value="1"/>
</dbReference>
<evidence type="ECO:0008006" key="2">
    <source>
        <dbReference type="Google" id="ProtNLM"/>
    </source>
</evidence>
<protein>
    <recommendedName>
        <fullName evidence="2">Gamma carbonic anhydrase family protein</fullName>
    </recommendedName>
</protein>
<dbReference type="InterPro" id="IPR001451">
    <property type="entry name" value="Hexapep"/>
</dbReference>
<dbReference type="Pfam" id="PF00132">
    <property type="entry name" value="Hexapep"/>
    <property type="match status" value="1"/>
</dbReference>
<organism evidence="1">
    <name type="scientific">marine metagenome</name>
    <dbReference type="NCBI Taxonomy" id="408172"/>
    <lineage>
        <taxon>unclassified sequences</taxon>
        <taxon>metagenomes</taxon>
        <taxon>ecological metagenomes</taxon>
    </lineage>
</organism>
<gene>
    <name evidence="1" type="ORF">METZ01_LOCUS500237</name>
</gene>
<sequence>MVLSRFGPLVELDNPAFIHDTVEIFGKAYIGEGVSIWPRVVIRAETSENIIGPYSNLQDFVLVHIGSGKGTTIGAYCSITHKATVHGCTIGDNCLIGINATVMDNVVIGDNCIVAGHSIVPEEAQIPANSIVAGVPGVVVKSRNNFVANRLNAFVYNYNGEAYTRG</sequence>
<dbReference type="EMBL" id="UINC01219762">
    <property type="protein sequence ID" value="SVE47383.1"/>
    <property type="molecule type" value="Genomic_DNA"/>
</dbReference>
<dbReference type="InterPro" id="IPR047324">
    <property type="entry name" value="LbH_gamma_CA-like"/>
</dbReference>
<evidence type="ECO:0000313" key="1">
    <source>
        <dbReference type="EMBL" id="SVE47383.1"/>
    </source>
</evidence>
<dbReference type="InterPro" id="IPR050484">
    <property type="entry name" value="Transf_Hexapept/Carb_Anhydrase"/>
</dbReference>
<proteinExistence type="predicted"/>
<dbReference type="InterPro" id="IPR011004">
    <property type="entry name" value="Trimer_LpxA-like_sf"/>
</dbReference>
<reference evidence="1" key="1">
    <citation type="submission" date="2018-05" db="EMBL/GenBank/DDBJ databases">
        <authorList>
            <person name="Lanie J.A."/>
            <person name="Ng W.-L."/>
            <person name="Kazmierczak K.M."/>
            <person name="Andrzejewski T.M."/>
            <person name="Davidsen T.M."/>
            <person name="Wayne K.J."/>
            <person name="Tettelin H."/>
            <person name="Glass J.I."/>
            <person name="Rusch D."/>
            <person name="Podicherti R."/>
            <person name="Tsui H.-C.T."/>
            <person name="Winkler M.E."/>
        </authorList>
    </citation>
    <scope>NUCLEOTIDE SEQUENCE</scope>
</reference>
<dbReference type="AlphaFoldDB" id="A0A383DT09"/>
<accession>A0A383DT09</accession>